<protein>
    <submittedName>
        <fullName evidence="1">Uncharacterized protein</fullName>
    </submittedName>
</protein>
<comment type="caution">
    <text evidence="1">The sequence shown here is derived from an EMBL/GenBank/DDBJ whole genome shotgun (WGS) entry which is preliminary data.</text>
</comment>
<proteinExistence type="predicted"/>
<dbReference type="Proteomes" id="UP000886856">
    <property type="component" value="Unassembled WGS sequence"/>
</dbReference>
<accession>A0A9D2KWM6</accession>
<sequence length="99" mass="11545">FMDNVDYYRKIVGLTWKDLFGGNTHGYKNRKIKPRWEMIVTTAEKLGLSVQALFDDIGTITLETAYKLVANDLGVSENELRKLVEKMKLGNKFCRDWRE</sequence>
<evidence type="ECO:0000313" key="2">
    <source>
        <dbReference type="Proteomes" id="UP000886856"/>
    </source>
</evidence>
<dbReference type="AlphaFoldDB" id="A0A9D2KWM6"/>
<dbReference type="EMBL" id="DWYW01000164">
    <property type="protein sequence ID" value="HJA90552.1"/>
    <property type="molecule type" value="Genomic_DNA"/>
</dbReference>
<reference evidence="1" key="2">
    <citation type="submission" date="2021-04" db="EMBL/GenBank/DDBJ databases">
        <authorList>
            <person name="Gilroy R."/>
        </authorList>
    </citation>
    <scope>NUCLEOTIDE SEQUENCE</scope>
    <source>
        <strain evidence="1">CHK171-505</strain>
    </source>
</reference>
<name>A0A9D2KWM6_9LACT</name>
<reference evidence="1" key="1">
    <citation type="journal article" date="2021" name="PeerJ">
        <title>Extensive microbial diversity within the chicken gut microbiome revealed by metagenomics and culture.</title>
        <authorList>
            <person name="Gilroy R."/>
            <person name="Ravi A."/>
            <person name="Getino M."/>
            <person name="Pursley I."/>
            <person name="Horton D.L."/>
            <person name="Alikhan N.F."/>
            <person name="Baker D."/>
            <person name="Gharbi K."/>
            <person name="Hall N."/>
            <person name="Watson M."/>
            <person name="Adriaenssens E.M."/>
            <person name="Foster-Nyarko E."/>
            <person name="Jarju S."/>
            <person name="Secka A."/>
            <person name="Antonio M."/>
            <person name="Oren A."/>
            <person name="Chaudhuri R.R."/>
            <person name="La Ragione R."/>
            <person name="Hildebrand F."/>
            <person name="Pallen M.J."/>
        </authorList>
    </citation>
    <scope>NUCLEOTIDE SEQUENCE</scope>
    <source>
        <strain evidence="1">CHK171-505</strain>
    </source>
</reference>
<evidence type="ECO:0000313" key="1">
    <source>
        <dbReference type="EMBL" id="HJA90552.1"/>
    </source>
</evidence>
<organism evidence="1 2">
    <name type="scientific">Candidatus Jeotgalibaca merdavium</name>
    <dbReference type="NCBI Taxonomy" id="2838627"/>
    <lineage>
        <taxon>Bacteria</taxon>
        <taxon>Bacillati</taxon>
        <taxon>Bacillota</taxon>
        <taxon>Bacilli</taxon>
        <taxon>Lactobacillales</taxon>
        <taxon>Carnobacteriaceae</taxon>
        <taxon>Jeotgalibaca</taxon>
    </lineage>
</organism>
<gene>
    <name evidence="1" type="ORF">H9948_07150</name>
</gene>
<feature type="non-terminal residue" evidence="1">
    <location>
        <position position="1"/>
    </location>
</feature>